<dbReference type="GO" id="GO:0009424">
    <property type="term" value="C:bacterial-type flagellum hook"/>
    <property type="evidence" value="ECO:0007669"/>
    <property type="project" value="UniProtKB-UniRule"/>
</dbReference>
<keyword evidence="3" id="KW-0175">Coiled coil</keyword>
<dbReference type="Pfam" id="PF02465">
    <property type="entry name" value="FliD_N"/>
    <property type="match status" value="1"/>
</dbReference>
<dbReference type="InterPro" id="IPR010809">
    <property type="entry name" value="FliD_C"/>
</dbReference>
<keyword evidence="4 5" id="KW-0975">Bacterial flagellum</keyword>
<sequence>MTTISSTSSASSTPTPTPSTTDATKTAAQALFNSLQAGSGIDLSTLVPGLIQAQFASRNAALKAKADTLTAQISATSTIMSSITDFASSLASIASGGTLATQATSSNSSVLSVTTQAGAKLSGLSKSITVSALATAQTSVTKNSYDRTASMGTGKLTIQVGSNTAVDVTFADGSNPTIDQVASQINAAKTGVTASVISDVNGKAYLSFTGPTGSANSFTISATEGNQAGLSNFAVGNNATTTNTISTAANAQMKVDGVSIQRASNSFSDLVPGVVMTLNAVSTAAVSLTGTTPTDALTSIVSQFVTTYNDKIGELNKELDPQNGDLRSNVAARSLALSLGRLTTAKIVPGDPNSPGPKTLADLGVGTNKDGTLKVDATRLSKVIAQYPDAVEQMFQSSGDNLIGLSAQLNSIQMSATSTIYGLGATAKQLSQDQSANTLAQSNLADDQSSAQDRMTAQFSAMNARVASYKSTQSFIDQQVKMWTKSN</sequence>
<evidence type="ECO:0000256" key="2">
    <source>
        <dbReference type="ARBA" id="ARBA00011255"/>
    </source>
</evidence>
<evidence type="ECO:0000256" key="5">
    <source>
        <dbReference type="RuleBase" id="RU362066"/>
    </source>
</evidence>
<evidence type="ECO:0000313" key="9">
    <source>
        <dbReference type="EMBL" id="KTT69328.1"/>
    </source>
</evidence>
<reference evidence="9 10" key="1">
    <citation type="journal article" date="2016" name="Front. Microbiol.">
        <title>Genomic Resource of Rice Seed Associated Bacteria.</title>
        <authorList>
            <person name="Midha S."/>
            <person name="Bansal K."/>
            <person name="Sharma S."/>
            <person name="Kumar N."/>
            <person name="Patil P.P."/>
            <person name="Chaudhry V."/>
            <person name="Patil P.B."/>
        </authorList>
    </citation>
    <scope>NUCLEOTIDE SEQUENCE [LARGE SCALE GENOMIC DNA]</scope>
    <source>
        <strain evidence="9 10">NS319</strain>
    </source>
</reference>
<comment type="subunit">
    <text evidence="2 5">Homopentamer.</text>
</comment>
<comment type="function">
    <text evidence="5">Required for morphogenesis and for the elongation of the flagellar filament by facilitating polymerization of the flagellin monomers at the tip of growing filament. Forms a capping structure, which prevents flagellin subunits (transported through the central channel of the flagellum) from leaking out without polymerization at the distal end.</text>
</comment>
<dbReference type="RefSeq" id="WP_058733633.1">
    <property type="nucleotide sequence ID" value="NZ_LDTD01000072.1"/>
</dbReference>
<dbReference type="GO" id="GO:0009421">
    <property type="term" value="C:bacterial-type flagellum filament cap"/>
    <property type="evidence" value="ECO:0007669"/>
    <property type="project" value="InterPro"/>
</dbReference>
<dbReference type="PANTHER" id="PTHR30288">
    <property type="entry name" value="FLAGELLAR CAP/ASSEMBLY PROTEIN FLID"/>
    <property type="match status" value="1"/>
</dbReference>
<dbReference type="InterPro" id="IPR040026">
    <property type="entry name" value="FliD"/>
</dbReference>
<evidence type="ECO:0000259" key="7">
    <source>
        <dbReference type="Pfam" id="PF02465"/>
    </source>
</evidence>
<evidence type="ECO:0000259" key="8">
    <source>
        <dbReference type="Pfam" id="PF07195"/>
    </source>
</evidence>
<accession>A0A147HWR4</accession>
<dbReference type="GO" id="GO:0071973">
    <property type="term" value="P:bacterial-type flagellum-dependent cell motility"/>
    <property type="evidence" value="ECO:0007669"/>
    <property type="project" value="TreeGrafter"/>
</dbReference>
<proteinExistence type="inferred from homology"/>
<comment type="caution">
    <text evidence="9">The sequence shown here is derived from an EMBL/GenBank/DDBJ whole genome shotgun (WGS) entry which is preliminary data.</text>
</comment>
<dbReference type="Proteomes" id="UP000072867">
    <property type="component" value="Unassembled WGS sequence"/>
</dbReference>
<comment type="similarity">
    <text evidence="1 5">Belongs to the FliD family.</text>
</comment>
<dbReference type="PATRIC" id="fig|33051.3.peg.3366"/>
<gene>
    <name evidence="9" type="ORF">NS319_10850</name>
</gene>
<evidence type="ECO:0000313" key="10">
    <source>
        <dbReference type="Proteomes" id="UP000072867"/>
    </source>
</evidence>
<keyword evidence="5" id="KW-0964">Secreted</keyword>
<organism evidence="9 10">
    <name type="scientific">Sphingomonas sanguinis</name>
    <dbReference type="NCBI Taxonomy" id="33051"/>
    <lineage>
        <taxon>Bacteria</taxon>
        <taxon>Pseudomonadati</taxon>
        <taxon>Pseudomonadota</taxon>
        <taxon>Alphaproteobacteria</taxon>
        <taxon>Sphingomonadales</taxon>
        <taxon>Sphingomonadaceae</taxon>
        <taxon>Sphingomonas</taxon>
    </lineage>
</organism>
<name>A0A147HWR4_9SPHN</name>
<dbReference type="Pfam" id="PF07195">
    <property type="entry name" value="FliD_C"/>
    <property type="match status" value="1"/>
</dbReference>
<protein>
    <recommendedName>
        <fullName evidence="5">Flagellar hook-associated protein 2</fullName>
        <shortName evidence="5">HAP2</shortName>
    </recommendedName>
    <alternativeName>
        <fullName evidence="5">Flagellar cap protein</fullName>
    </alternativeName>
</protein>
<dbReference type="GO" id="GO:0007155">
    <property type="term" value="P:cell adhesion"/>
    <property type="evidence" value="ECO:0007669"/>
    <property type="project" value="InterPro"/>
</dbReference>
<evidence type="ECO:0000256" key="6">
    <source>
        <dbReference type="SAM" id="MobiDB-lite"/>
    </source>
</evidence>
<feature type="region of interest" description="Disordered" evidence="6">
    <location>
        <begin position="1"/>
        <end position="23"/>
    </location>
</feature>
<dbReference type="PANTHER" id="PTHR30288:SF0">
    <property type="entry name" value="FLAGELLAR HOOK-ASSOCIATED PROTEIN 2"/>
    <property type="match status" value="1"/>
</dbReference>
<feature type="domain" description="Flagellar hook-associated protein 2 N-terminal" evidence="7">
    <location>
        <begin position="39"/>
        <end position="137"/>
    </location>
</feature>
<comment type="subcellular location">
    <subcellularLocation>
        <location evidence="5">Secreted</location>
    </subcellularLocation>
    <subcellularLocation>
        <location evidence="5">Bacterial flagellum</location>
    </subcellularLocation>
</comment>
<dbReference type="GO" id="GO:0005576">
    <property type="term" value="C:extracellular region"/>
    <property type="evidence" value="ECO:0007669"/>
    <property type="project" value="UniProtKB-SubCell"/>
</dbReference>
<dbReference type="AlphaFoldDB" id="A0A147HWR4"/>
<dbReference type="STRING" id="33051.SB4_05515"/>
<dbReference type="InterPro" id="IPR003481">
    <property type="entry name" value="FliD_N"/>
</dbReference>
<evidence type="ECO:0000256" key="3">
    <source>
        <dbReference type="ARBA" id="ARBA00023054"/>
    </source>
</evidence>
<feature type="domain" description="Flagellar hook-associated protein 2 C-terminal" evidence="8">
    <location>
        <begin position="248"/>
        <end position="470"/>
    </location>
</feature>
<evidence type="ECO:0000256" key="1">
    <source>
        <dbReference type="ARBA" id="ARBA00009764"/>
    </source>
</evidence>
<dbReference type="EMBL" id="LDTD01000072">
    <property type="protein sequence ID" value="KTT69328.1"/>
    <property type="molecule type" value="Genomic_DNA"/>
</dbReference>
<evidence type="ECO:0000256" key="4">
    <source>
        <dbReference type="ARBA" id="ARBA00023143"/>
    </source>
</evidence>